<dbReference type="EMBL" id="MN739818">
    <property type="protein sequence ID" value="QHT27232.1"/>
    <property type="molecule type" value="Genomic_DNA"/>
</dbReference>
<accession>A0A6C0EER4</accession>
<organism evidence="2">
    <name type="scientific">viral metagenome</name>
    <dbReference type="NCBI Taxonomy" id="1070528"/>
    <lineage>
        <taxon>unclassified sequences</taxon>
        <taxon>metagenomes</taxon>
        <taxon>organismal metagenomes</taxon>
    </lineage>
</organism>
<evidence type="ECO:0000256" key="1">
    <source>
        <dbReference type="SAM" id="Phobius"/>
    </source>
</evidence>
<keyword evidence="1" id="KW-0812">Transmembrane</keyword>
<keyword evidence="1" id="KW-0472">Membrane</keyword>
<keyword evidence="1" id="KW-1133">Transmembrane helix</keyword>
<evidence type="ECO:0000313" key="2">
    <source>
        <dbReference type="EMBL" id="QHT27232.1"/>
    </source>
</evidence>
<protein>
    <submittedName>
        <fullName evidence="2">Uncharacterized protein</fullName>
    </submittedName>
</protein>
<proteinExistence type="predicted"/>
<reference evidence="2" key="1">
    <citation type="journal article" date="2020" name="Nature">
        <title>Giant virus diversity and host interactions through global metagenomics.</title>
        <authorList>
            <person name="Schulz F."/>
            <person name="Roux S."/>
            <person name="Paez-Espino D."/>
            <person name="Jungbluth S."/>
            <person name="Walsh D.A."/>
            <person name="Denef V.J."/>
            <person name="McMahon K.D."/>
            <person name="Konstantinidis K.T."/>
            <person name="Eloe-Fadrosh E.A."/>
            <person name="Kyrpides N.C."/>
            <person name="Woyke T."/>
        </authorList>
    </citation>
    <scope>NUCLEOTIDE SEQUENCE</scope>
    <source>
        <strain evidence="2">GVMAG-M-3300023179-2</strain>
    </source>
</reference>
<feature type="transmembrane region" description="Helical" evidence="1">
    <location>
        <begin position="223"/>
        <end position="245"/>
    </location>
</feature>
<name>A0A6C0EER4_9ZZZZ</name>
<sequence>MGNQQSNAEVVSELVNKSVANVMIEASSKCSANNVAVQTLEFKDIKLDPNSGCNLVFTDITQEQKQMPNFSCINSTEMNSEMATKISNDIAQQAAAQTSGLAGALNSGSNAKSLSKITNDITANVNMKSLSECVQNTFSDQKLLFQNLSSGCPLYCKNVNGCPKGNNCDFDKCTIPFNNIKQIGTQSAVTNCLNMNSQIAKEIKDLDNKLKQDASAKNTGIDLFASIGAAVICLIIIVILICFLLK</sequence>
<dbReference type="AlphaFoldDB" id="A0A6C0EER4"/>